<comment type="caution">
    <text evidence="9">The sequence shown here is derived from an EMBL/GenBank/DDBJ whole genome shotgun (WGS) entry which is preliminary data.</text>
</comment>
<dbReference type="InterPro" id="IPR051800">
    <property type="entry name" value="PqiA-PqiB_transport"/>
</dbReference>
<evidence type="ECO:0000256" key="8">
    <source>
        <dbReference type="SAM" id="Phobius"/>
    </source>
</evidence>
<evidence type="ECO:0000256" key="2">
    <source>
        <dbReference type="ARBA" id="ARBA00007555"/>
    </source>
</evidence>
<feature type="transmembrane region" description="Helical" evidence="8">
    <location>
        <begin position="99"/>
        <end position="123"/>
    </location>
</feature>
<dbReference type="EMBL" id="JBEQCT010000002">
    <property type="protein sequence ID" value="MFM2484468.1"/>
    <property type="molecule type" value="Genomic_DNA"/>
</dbReference>
<keyword evidence="6 8" id="KW-1133">Transmembrane helix</keyword>
<evidence type="ECO:0000256" key="4">
    <source>
        <dbReference type="ARBA" id="ARBA00022519"/>
    </source>
</evidence>
<comment type="similarity">
    <text evidence="2">Belongs to the PqiA family.</text>
</comment>
<accession>A0ABW9G4I7</accession>
<feature type="transmembrane region" description="Helical" evidence="8">
    <location>
        <begin position="66"/>
        <end position="87"/>
    </location>
</feature>
<feature type="transmembrane region" description="Helical" evidence="8">
    <location>
        <begin position="319"/>
        <end position="346"/>
    </location>
</feature>
<feature type="transmembrane region" description="Helical" evidence="8">
    <location>
        <begin position="271"/>
        <end position="288"/>
    </location>
</feature>
<evidence type="ECO:0000256" key="3">
    <source>
        <dbReference type="ARBA" id="ARBA00022475"/>
    </source>
</evidence>
<feature type="transmembrane region" description="Helical" evidence="8">
    <location>
        <begin position="366"/>
        <end position="384"/>
    </location>
</feature>
<gene>
    <name evidence="9" type="ORF">ABUE30_05210</name>
</gene>
<dbReference type="RefSeq" id="WP_408622646.1">
    <property type="nucleotide sequence ID" value="NZ_JBEQCT010000002.1"/>
</dbReference>
<dbReference type="NCBIfam" id="TIGR00155">
    <property type="entry name" value="pqiA_fam"/>
    <property type="match status" value="1"/>
</dbReference>
<feature type="transmembrane region" description="Helical" evidence="8">
    <location>
        <begin position="189"/>
        <end position="208"/>
    </location>
</feature>
<evidence type="ECO:0000256" key="5">
    <source>
        <dbReference type="ARBA" id="ARBA00022692"/>
    </source>
</evidence>
<evidence type="ECO:0000256" key="6">
    <source>
        <dbReference type="ARBA" id="ARBA00022989"/>
    </source>
</evidence>
<dbReference type="InterPro" id="IPR005219">
    <property type="entry name" value="PqiA-like_proteobact"/>
</dbReference>
<dbReference type="PANTHER" id="PTHR30462">
    <property type="entry name" value="INTERMEMBRANE TRANSPORT PROTEIN PQIB-RELATED"/>
    <property type="match status" value="1"/>
</dbReference>
<feature type="transmembrane region" description="Helical" evidence="8">
    <location>
        <begin position="155"/>
        <end position="177"/>
    </location>
</feature>
<sequence>MKVFSISRFKQEHPIRPDEQQQPHLMVCECCDWINSLPVMHPGEKALCARCGHTLTVIYSHWPERILSLSVAALVMFLMAIYFPLIGFSSHGIEQSIHLFDMISVLMSHHFLGLSIIILLLLVILPVSFLLSIIYIAIAGVTGWPLLAKRLAARWLVVVQPWLMVDVFLIGVLVALIKLHSMASIQLGLSFWAYCGFVILFVIVMGLVDNRQLWRWIDDTQSVGANVTGVASQQGLGMCSFCGLSVHLDAQHCPRCQHFIKPERSTDLSKTVALLIASILMYIPANFFPIMDTHSLAITHYSTIIGGVLLLWQMGSYPVAIVIFVASILVPTSKILALCWLCWQSYFPSSQSIRIKQKLYQLTEFVGRWSMIDVFVVALLTSLVQLGGLMFIVPGPAALSFASVVVLTMVAAMSFDPRLLWASVTPEEESIFE</sequence>
<dbReference type="PANTHER" id="PTHR30462:SF3">
    <property type="entry name" value="INTERMEMBRANE TRANSPORT PROTEIN PQIA"/>
    <property type="match status" value="1"/>
</dbReference>
<keyword evidence="7 8" id="KW-0472">Membrane</keyword>
<dbReference type="Proteomes" id="UP001629953">
    <property type="component" value="Unassembled WGS sequence"/>
</dbReference>
<evidence type="ECO:0000256" key="1">
    <source>
        <dbReference type="ARBA" id="ARBA00004429"/>
    </source>
</evidence>
<name>A0ABW9G4I7_9GAMM</name>
<organism evidence="9 10">
    <name type="scientific">Celerinatantimonas yamalensis</name>
    <dbReference type="NCBI Taxonomy" id="559956"/>
    <lineage>
        <taxon>Bacteria</taxon>
        <taxon>Pseudomonadati</taxon>
        <taxon>Pseudomonadota</taxon>
        <taxon>Gammaproteobacteria</taxon>
        <taxon>Celerinatantimonadaceae</taxon>
        <taxon>Celerinatantimonas</taxon>
    </lineage>
</organism>
<reference evidence="9 10" key="1">
    <citation type="journal article" date="2013" name="Int. J. Syst. Evol. Microbiol.">
        <title>Celerinatantimonas yamalensis sp. nov., a cold-adapted diazotrophic bacterium from a cold permafrost brine.</title>
        <authorList>
            <person name="Shcherbakova V."/>
            <person name="Chuvilskaya N."/>
            <person name="Rivkina E."/>
            <person name="Demidov N."/>
            <person name="Uchaeva V."/>
            <person name="Suetin S."/>
            <person name="Suzina N."/>
            <person name="Gilichinsky D."/>
        </authorList>
    </citation>
    <scope>NUCLEOTIDE SEQUENCE [LARGE SCALE GENOMIC DNA]</scope>
    <source>
        <strain evidence="9 10">C7</strain>
    </source>
</reference>
<keyword evidence="4" id="KW-0997">Cell inner membrane</keyword>
<evidence type="ECO:0000313" key="9">
    <source>
        <dbReference type="EMBL" id="MFM2484468.1"/>
    </source>
</evidence>
<dbReference type="Pfam" id="PF04403">
    <property type="entry name" value="PqiA"/>
    <property type="match status" value="2"/>
</dbReference>
<keyword evidence="5 8" id="KW-0812">Transmembrane</keyword>
<evidence type="ECO:0000313" key="10">
    <source>
        <dbReference type="Proteomes" id="UP001629953"/>
    </source>
</evidence>
<keyword evidence="10" id="KW-1185">Reference proteome</keyword>
<dbReference type="InterPro" id="IPR007498">
    <property type="entry name" value="PqiA-like"/>
</dbReference>
<evidence type="ECO:0000256" key="7">
    <source>
        <dbReference type="ARBA" id="ARBA00023136"/>
    </source>
</evidence>
<comment type="subcellular location">
    <subcellularLocation>
        <location evidence="1">Cell inner membrane</location>
        <topology evidence="1">Multi-pass membrane protein</topology>
    </subcellularLocation>
</comment>
<protein>
    <submittedName>
        <fullName evidence="9">Paraquat-inducible protein A</fullName>
    </submittedName>
</protein>
<feature type="transmembrane region" description="Helical" evidence="8">
    <location>
        <begin position="391"/>
        <end position="415"/>
    </location>
</feature>
<keyword evidence="3" id="KW-1003">Cell membrane</keyword>
<proteinExistence type="inferred from homology"/>